<dbReference type="EMBL" id="JAFCIX010000438">
    <property type="protein sequence ID" value="KAH6589922.1"/>
    <property type="molecule type" value="Genomic_DNA"/>
</dbReference>
<feature type="region of interest" description="Disordered" evidence="2">
    <location>
        <begin position="1"/>
        <end position="47"/>
    </location>
</feature>
<dbReference type="Proteomes" id="UP001648503">
    <property type="component" value="Unassembled WGS sequence"/>
</dbReference>
<accession>A0ABQ8F0E0</accession>
<dbReference type="PANTHER" id="PTHR19424:SF0">
    <property type="entry name" value="HEAT SHOCK FACTOR BINDING PROTEIN 1"/>
    <property type="match status" value="1"/>
</dbReference>
<feature type="compositionally biased region" description="Basic and acidic residues" evidence="2">
    <location>
        <begin position="1"/>
        <end position="11"/>
    </location>
</feature>
<dbReference type="Gene3D" id="1.20.5.430">
    <property type="match status" value="1"/>
</dbReference>
<feature type="compositionally biased region" description="Low complexity" evidence="2">
    <location>
        <begin position="106"/>
        <end position="118"/>
    </location>
</feature>
<evidence type="ECO:0000256" key="1">
    <source>
        <dbReference type="ARBA" id="ARBA00006349"/>
    </source>
</evidence>
<evidence type="ECO:0000256" key="2">
    <source>
        <dbReference type="SAM" id="MobiDB-lite"/>
    </source>
</evidence>
<reference evidence="3 4" key="1">
    <citation type="submission" date="2021-02" db="EMBL/GenBank/DDBJ databases">
        <title>Variation within the Batrachochytrium salamandrivorans European outbreak.</title>
        <authorList>
            <person name="Kelly M."/>
            <person name="Pasmans F."/>
            <person name="Shea T.P."/>
            <person name="Munoz J.F."/>
            <person name="Carranza S."/>
            <person name="Cuomo C.A."/>
            <person name="Martel A."/>
        </authorList>
    </citation>
    <scope>NUCLEOTIDE SEQUENCE [LARGE SCALE GENOMIC DNA]</scope>
    <source>
        <strain evidence="3 4">AMFP18/2</strain>
    </source>
</reference>
<gene>
    <name evidence="3" type="ORF">BASA50_009625</name>
</gene>
<organism evidence="3 4">
    <name type="scientific">Batrachochytrium salamandrivorans</name>
    <dbReference type="NCBI Taxonomy" id="1357716"/>
    <lineage>
        <taxon>Eukaryota</taxon>
        <taxon>Fungi</taxon>
        <taxon>Fungi incertae sedis</taxon>
        <taxon>Chytridiomycota</taxon>
        <taxon>Chytridiomycota incertae sedis</taxon>
        <taxon>Chytridiomycetes</taxon>
        <taxon>Rhizophydiales</taxon>
        <taxon>Rhizophydiales incertae sedis</taxon>
        <taxon>Batrachochytrium</taxon>
    </lineage>
</organism>
<dbReference type="Pfam" id="PF06825">
    <property type="entry name" value="HSBP1"/>
    <property type="match status" value="1"/>
</dbReference>
<protein>
    <recommendedName>
        <fullName evidence="5">Heat shock factor-binding protein 1</fullName>
    </recommendedName>
</protein>
<feature type="region of interest" description="Disordered" evidence="2">
    <location>
        <begin position="91"/>
        <end position="118"/>
    </location>
</feature>
<comment type="caution">
    <text evidence="3">The sequence shown here is derived from an EMBL/GenBank/DDBJ whole genome shotgun (WGS) entry which is preliminary data.</text>
</comment>
<dbReference type="PANTHER" id="PTHR19424">
    <property type="entry name" value="HEAT SHOCK FACTOR BINDING PROTEIN 1"/>
    <property type="match status" value="1"/>
</dbReference>
<evidence type="ECO:0000313" key="4">
    <source>
        <dbReference type="Proteomes" id="UP001648503"/>
    </source>
</evidence>
<proteinExistence type="inferred from homology"/>
<sequence>MADAFEREDSLHQAQQQPVESSGLGHHTDMNSPSMQSQPELSRVGAVETPADLANHVEGVLKLLQAKFEDMSKNIITKMDDMGTRLDELERSLGSLVQDESIQNKTPTPTNTNMKSEN</sequence>
<dbReference type="InterPro" id="IPR009643">
    <property type="entry name" value="HS1-bd"/>
</dbReference>
<feature type="compositionally biased region" description="Polar residues" evidence="2">
    <location>
        <begin position="30"/>
        <end position="40"/>
    </location>
</feature>
<comment type="similarity">
    <text evidence="1">Belongs to the HSBP1 family.</text>
</comment>
<keyword evidence="4" id="KW-1185">Reference proteome</keyword>
<evidence type="ECO:0000313" key="3">
    <source>
        <dbReference type="EMBL" id="KAH6589922.1"/>
    </source>
</evidence>
<name>A0ABQ8F0E0_9FUNG</name>
<evidence type="ECO:0008006" key="5">
    <source>
        <dbReference type="Google" id="ProtNLM"/>
    </source>
</evidence>